<comment type="caution">
    <text evidence="1">The sequence shown here is derived from an EMBL/GenBank/DDBJ whole genome shotgun (WGS) entry which is preliminary data.</text>
</comment>
<name>A0ACB9LQH7_BAUVA</name>
<reference evidence="1 2" key="1">
    <citation type="journal article" date="2022" name="DNA Res.">
        <title>Chromosomal-level genome assembly of the orchid tree Bauhinia variegata (Leguminosae; Cercidoideae) supports the allotetraploid origin hypothesis of Bauhinia.</title>
        <authorList>
            <person name="Zhong Y."/>
            <person name="Chen Y."/>
            <person name="Zheng D."/>
            <person name="Pang J."/>
            <person name="Liu Y."/>
            <person name="Luo S."/>
            <person name="Meng S."/>
            <person name="Qian L."/>
            <person name="Wei D."/>
            <person name="Dai S."/>
            <person name="Zhou R."/>
        </authorList>
    </citation>
    <scope>NUCLEOTIDE SEQUENCE [LARGE SCALE GENOMIC DNA]</scope>
    <source>
        <strain evidence="1">BV-YZ2020</strain>
    </source>
</reference>
<evidence type="ECO:0000313" key="1">
    <source>
        <dbReference type="EMBL" id="KAI4313298.1"/>
    </source>
</evidence>
<proteinExistence type="predicted"/>
<evidence type="ECO:0000313" key="2">
    <source>
        <dbReference type="Proteomes" id="UP000828941"/>
    </source>
</evidence>
<sequence length="98" mass="10925">MDGSSIGNPSLFDFGSIIRDHSSNWVLGYKGHLELSTNIHAELETVQSGIALAWRKGICVMHVETDCMDVIHLLNSNKSDTHKLGSLIHDIKWLINKN</sequence>
<dbReference type="Proteomes" id="UP000828941">
    <property type="component" value="Chromosome 11"/>
</dbReference>
<organism evidence="1 2">
    <name type="scientific">Bauhinia variegata</name>
    <name type="common">Purple orchid tree</name>
    <name type="synonym">Phanera variegata</name>
    <dbReference type="NCBI Taxonomy" id="167791"/>
    <lineage>
        <taxon>Eukaryota</taxon>
        <taxon>Viridiplantae</taxon>
        <taxon>Streptophyta</taxon>
        <taxon>Embryophyta</taxon>
        <taxon>Tracheophyta</taxon>
        <taxon>Spermatophyta</taxon>
        <taxon>Magnoliopsida</taxon>
        <taxon>eudicotyledons</taxon>
        <taxon>Gunneridae</taxon>
        <taxon>Pentapetalae</taxon>
        <taxon>rosids</taxon>
        <taxon>fabids</taxon>
        <taxon>Fabales</taxon>
        <taxon>Fabaceae</taxon>
        <taxon>Cercidoideae</taxon>
        <taxon>Cercideae</taxon>
        <taxon>Bauhiniinae</taxon>
        <taxon>Bauhinia</taxon>
    </lineage>
</organism>
<dbReference type="EMBL" id="CM039436">
    <property type="protein sequence ID" value="KAI4313298.1"/>
    <property type="molecule type" value="Genomic_DNA"/>
</dbReference>
<keyword evidence="2" id="KW-1185">Reference proteome</keyword>
<protein>
    <submittedName>
        <fullName evidence="1">Uncharacterized protein</fullName>
    </submittedName>
</protein>
<gene>
    <name evidence="1" type="ORF">L6164_026289</name>
</gene>
<accession>A0ACB9LQH7</accession>